<gene>
    <name evidence="1" type="ORF">WMSIL1_LOCUS703</name>
</gene>
<reference evidence="1 2" key="1">
    <citation type="submission" date="2019-07" db="EMBL/GenBank/DDBJ databases">
        <authorList>
            <person name="Jastrzebski P J."/>
            <person name="Paukszto L."/>
            <person name="Jastrzebski P J."/>
        </authorList>
    </citation>
    <scope>NUCLEOTIDE SEQUENCE [LARGE SCALE GENOMIC DNA]</scope>
    <source>
        <strain evidence="1 2">WMS-il1</strain>
    </source>
</reference>
<organism evidence="1 2">
    <name type="scientific">Hymenolepis diminuta</name>
    <name type="common">Rat tapeworm</name>
    <dbReference type="NCBI Taxonomy" id="6216"/>
    <lineage>
        <taxon>Eukaryota</taxon>
        <taxon>Metazoa</taxon>
        <taxon>Spiralia</taxon>
        <taxon>Lophotrochozoa</taxon>
        <taxon>Platyhelminthes</taxon>
        <taxon>Cestoda</taxon>
        <taxon>Eucestoda</taxon>
        <taxon>Cyclophyllidea</taxon>
        <taxon>Hymenolepididae</taxon>
        <taxon>Hymenolepis</taxon>
    </lineage>
</organism>
<accession>A0A564XWP8</accession>
<dbReference type="AlphaFoldDB" id="A0A564XWP8"/>
<dbReference type="Proteomes" id="UP000321570">
    <property type="component" value="Unassembled WGS sequence"/>
</dbReference>
<evidence type="ECO:0000313" key="2">
    <source>
        <dbReference type="Proteomes" id="UP000321570"/>
    </source>
</evidence>
<evidence type="ECO:0000313" key="1">
    <source>
        <dbReference type="EMBL" id="VUZ39427.1"/>
    </source>
</evidence>
<keyword evidence="2" id="KW-1185">Reference proteome</keyword>
<proteinExistence type="predicted"/>
<name>A0A564XWP8_HYMDI</name>
<sequence>GRCCGVREQRPPQPISNQYPCSLAWFVFKGRGFIRSSVRLKFLLSHRLQTNKPSPLNTSLVLATLGTAQLSSGADS</sequence>
<feature type="non-terminal residue" evidence="1">
    <location>
        <position position="1"/>
    </location>
</feature>
<protein>
    <submittedName>
        <fullName evidence="1">Uncharacterized protein</fullName>
    </submittedName>
</protein>
<dbReference type="EMBL" id="CABIJS010000015">
    <property type="protein sequence ID" value="VUZ39427.1"/>
    <property type="molecule type" value="Genomic_DNA"/>
</dbReference>